<dbReference type="CDD" id="cd00082">
    <property type="entry name" value="HisKA"/>
    <property type="match status" value="1"/>
</dbReference>
<dbReference type="PANTHER" id="PTHR43304:SF1">
    <property type="entry name" value="PAC DOMAIN-CONTAINING PROTEIN"/>
    <property type="match status" value="1"/>
</dbReference>
<dbReference type="InterPro" id="IPR000700">
    <property type="entry name" value="PAS-assoc_C"/>
</dbReference>
<dbReference type="InterPro" id="IPR000014">
    <property type="entry name" value="PAS"/>
</dbReference>
<dbReference type="InterPro" id="IPR003661">
    <property type="entry name" value="HisK_dim/P_dom"/>
</dbReference>
<dbReference type="SMART" id="SM00091">
    <property type="entry name" value="PAS"/>
    <property type="match status" value="3"/>
</dbReference>
<feature type="domain" description="PAS" evidence="7">
    <location>
        <begin position="272"/>
        <end position="320"/>
    </location>
</feature>
<evidence type="ECO:0000256" key="4">
    <source>
        <dbReference type="ARBA" id="ARBA00022679"/>
    </source>
</evidence>
<dbReference type="Pfam" id="PF00512">
    <property type="entry name" value="HisKA"/>
    <property type="match status" value="1"/>
</dbReference>
<sequence length="742" mass="83196">MYNLVSSMHKPVAQPSVDAFLHSGGRRAGWLHRPDAIFFLIGLLWVSLILVSLSFAWQHVRNTSFSLAVVEARASFAKDLVYRRWATMHGGVYVPVSDNTPPNPYLSGIPKRDVVTADGDRLTLVNPAYMTRQVHELGQESYGIKGHITSLTPLRPANAADAWETGALQSFTAGVKEVSSLEVVDGEHVVRFMRPMITESGCLKCHAEQGYRKGDIRGGISVSVPFTPYLEIEQRQKTFLAVSHALIGMVGMVVIWLSRQWLMRSHNSLRESEERLEELIESIGEGVILQDASERILLWNRTAAAIFGLGSEEVVGRPAVGRDWHTIHEDGTPFPPENHPSLHTLRTGEPCSGLVMGIVRAGQEATWIEVNTRPLFATGASTPYAVIISFSDVSKKKVAEHRLQQSERKYRLLFENLTVGFALHEMIYDRDGRPVDYRYIEVNPAFEQLTGTRAENLIGRTVSEVMPETEHYWIEAYGTVALTGTPMSYQNYSREVGRYFDVWAFSPDKGQFAVLCSDITERCKVEDALKTSEENYRTMFENVQDAVYSVTMDGRIVDISPSIREISKGQYHREELIGRSLFDFYADPTEHERFLADLQKDGSVAEYQITLKNRDGAIVICSVSAKIQRDSRGRPEKIIGNIRDISERVALEKQLLHAQKMESVGRLAGGVAHDFNNMLGVILGYTEMILDQVDEHQPLYPALREIEKAAQRSANLTGQLLAFARRQTVSPKVIDLIAAVCK</sequence>
<dbReference type="Pfam" id="PF13188">
    <property type="entry name" value="PAS_8"/>
    <property type="match status" value="1"/>
</dbReference>
<organism evidence="9 10">
    <name type="scientific">Desulfofustis glycolicus DSM 9705</name>
    <dbReference type="NCBI Taxonomy" id="1121409"/>
    <lineage>
        <taxon>Bacteria</taxon>
        <taxon>Pseudomonadati</taxon>
        <taxon>Thermodesulfobacteriota</taxon>
        <taxon>Desulfobulbia</taxon>
        <taxon>Desulfobulbales</taxon>
        <taxon>Desulfocapsaceae</taxon>
        <taxon>Desulfofustis</taxon>
    </lineage>
</organism>
<dbReference type="InterPro" id="IPR036097">
    <property type="entry name" value="HisK_dim/P_sf"/>
</dbReference>
<dbReference type="Gene3D" id="3.30.450.290">
    <property type="match status" value="1"/>
</dbReference>
<dbReference type="InterPro" id="IPR035965">
    <property type="entry name" value="PAS-like_dom_sf"/>
</dbReference>
<evidence type="ECO:0000259" key="8">
    <source>
        <dbReference type="PROSITE" id="PS50113"/>
    </source>
</evidence>
<dbReference type="InterPro" id="IPR021796">
    <property type="entry name" value="Tll0287-like_dom"/>
</dbReference>
<feature type="domain" description="PAC" evidence="8">
    <location>
        <begin position="605"/>
        <end position="657"/>
    </location>
</feature>
<dbReference type="PROSITE" id="PS50113">
    <property type="entry name" value="PAC"/>
    <property type="match status" value="1"/>
</dbReference>
<dbReference type="CDD" id="cd00130">
    <property type="entry name" value="PAS"/>
    <property type="match status" value="3"/>
</dbReference>
<keyword evidence="6" id="KW-0472">Membrane</keyword>
<dbReference type="SUPFAM" id="SSF47384">
    <property type="entry name" value="Homodimeric domain of signal transducing histidine kinase"/>
    <property type="match status" value="1"/>
</dbReference>
<feature type="domain" description="PAS" evidence="7">
    <location>
        <begin position="426"/>
        <end position="468"/>
    </location>
</feature>
<protein>
    <recommendedName>
        <fullName evidence="2">histidine kinase</fullName>
        <ecNumber evidence="2">2.7.13.3</ecNumber>
    </recommendedName>
</protein>
<evidence type="ECO:0000256" key="6">
    <source>
        <dbReference type="SAM" id="Phobius"/>
    </source>
</evidence>
<dbReference type="SUPFAM" id="SSF55785">
    <property type="entry name" value="PYP-like sensor domain (PAS domain)"/>
    <property type="match status" value="3"/>
</dbReference>
<feature type="transmembrane region" description="Helical" evidence="6">
    <location>
        <begin position="36"/>
        <end position="57"/>
    </location>
</feature>
<dbReference type="Pfam" id="PF00989">
    <property type="entry name" value="PAS"/>
    <property type="match status" value="1"/>
</dbReference>
<dbReference type="Gene3D" id="1.10.287.130">
    <property type="match status" value="1"/>
</dbReference>
<dbReference type="NCBIfam" id="TIGR00229">
    <property type="entry name" value="sensory_box"/>
    <property type="match status" value="3"/>
</dbReference>
<dbReference type="InterPro" id="IPR013767">
    <property type="entry name" value="PAS_fold"/>
</dbReference>
<keyword evidence="10" id="KW-1185">Reference proteome</keyword>
<dbReference type="GO" id="GO:0006355">
    <property type="term" value="P:regulation of DNA-templated transcription"/>
    <property type="evidence" value="ECO:0007669"/>
    <property type="project" value="InterPro"/>
</dbReference>
<dbReference type="PANTHER" id="PTHR43304">
    <property type="entry name" value="PHYTOCHROME-LIKE PROTEIN CPH1"/>
    <property type="match status" value="1"/>
</dbReference>
<gene>
    <name evidence="9" type="ORF">SAMN02745124_03971</name>
</gene>
<proteinExistence type="predicted"/>
<feature type="domain" description="PAS" evidence="7">
    <location>
        <begin position="532"/>
        <end position="566"/>
    </location>
</feature>
<evidence type="ECO:0000256" key="3">
    <source>
        <dbReference type="ARBA" id="ARBA00022553"/>
    </source>
</evidence>
<keyword evidence="3" id="KW-0597">Phosphoprotein</keyword>
<evidence type="ECO:0000256" key="2">
    <source>
        <dbReference type="ARBA" id="ARBA00012438"/>
    </source>
</evidence>
<dbReference type="SMART" id="SM00086">
    <property type="entry name" value="PAC"/>
    <property type="match status" value="2"/>
</dbReference>
<dbReference type="Gene3D" id="3.30.450.20">
    <property type="entry name" value="PAS domain"/>
    <property type="match status" value="3"/>
</dbReference>
<keyword evidence="6" id="KW-0812">Transmembrane</keyword>
<keyword evidence="4" id="KW-0808">Transferase</keyword>
<accession>A0A1M5YFK5</accession>
<dbReference type="EMBL" id="FQXS01000035">
    <property type="protein sequence ID" value="SHI10674.1"/>
    <property type="molecule type" value="Genomic_DNA"/>
</dbReference>
<evidence type="ECO:0000256" key="5">
    <source>
        <dbReference type="ARBA" id="ARBA00022777"/>
    </source>
</evidence>
<reference evidence="9 10" key="1">
    <citation type="submission" date="2016-11" db="EMBL/GenBank/DDBJ databases">
        <authorList>
            <person name="Jaros S."/>
            <person name="Januszkiewicz K."/>
            <person name="Wedrychowicz H."/>
        </authorList>
    </citation>
    <scope>NUCLEOTIDE SEQUENCE [LARGE SCALE GENOMIC DNA]</scope>
    <source>
        <strain evidence="9 10">DSM 9705</strain>
    </source>
</reference>
<keyword evidence="5" id="KW-0418">Kinase</keyword>
<name>A0A1M5YFK5_9BACT</name>
<dbReference type="GO" id="GO:0000155">
    <property type="term" value="F:phosphorelay sensor kinase activity"/>
    <property type="evidence" value="ECO:0007669"/>
    <property type="project" value="InterPro"/>
</dbReference>
<dbReference type="Pfam" id="PF13426">
    <property type="entry name" value="PAS_9"/>
    <property type="match status" value="1"/>
</dbReference>
<comment type="catalytic activity">
    <reaction evidence="1">
        <text>ATP + protein L-histidine = ADP + protein N-phospho-L-histidine.</text>
        <dbReference type="EC" id="2.7.13.3"/>
    </reaction>
</comment>
<dbReference type="AlphaFoldDB" id="A0A1M5YFK5"/>
<dbReference type="Pfam" id="PF11845">
    <property type="entry name" value="Tll0287-like"/>
    <property type="match status" value="1"/>
</dbReference>
<evidence type="ECO:0000313" key="9">
    <source>
        <dbReference type="EMBL" id="SHI10674.1"/>
    </source>
</evidence>
<dbReference type="SMART" id="SM00388">
    <property type="entry name" value="HisKA"/>
    <property type="match status" value="1"/>
</dbReference>
<dbReference type="PROSITE" id="PS50112">
    <property type="entry name" value="PAS"/>
    <property type="match status" value="3"/>
</dbReference>
<dbReference type="InterPro" id="IPR001610">
    <property type="entry name" value="PAC"/>
</dbReference>
<evidence type="ECO:0000313" key="10">
    <source>
        <dbReference type="Proteomes" id="UP000184139"/>
    </source>
</evidence>
<evidence type="ECO:0000259" key="7">
    <source>
        <dbReference type="PROSITE" id="PS50112"/>
    </source>
</evidence>
<dbReference type="InterPro" id="IPR052162">
    <property type="entry name" value="Sensor_kinase/Photoreceptor"/>
</dbReference>
<dbReference type="Proteomes" id="UP000184139">
    <property type="component" value="Unassembled WGS sequence"/>
</dbReference>
<dbReference type="STRING" id="1121409.SAMN02745124_03971"/>
<evidence type="ECO:0000256" key="1">
    <source>
        <dbReference type="ARBA" id="ARBA00000085"/>
    </source>
</evidence>
<keyword evidence="6" id="KW-1133">Transmembrane helix</keyword>
<dbReference type="EC" id="2.7.13.3" evidence="2"/>